<keyword evidence="1" id="KW-0547">Nucleotide-binding</keyword>
<evidence type="ECO:0000256" key="2">
    <source>
        <dbReference type="ARBA" id="ARBA00022840"/>
    </source>
</evidence>
<evidence type="ECO:0000256" key="3">
    <source>
        <dbReference type="ARBA" id="ARBA00023125"/>
    </source>
</evidence>
<dbReference type="EMBL" id="WUUK01000003">
    <property type="protein sequence ID" value="MXQ51517.1"/>
    <property type="molecule type" value="Genomic_DNA"/>
</dbReference>
<keyword evidence="2" id="KW-0067">ATP-binding</keyword>
<gene>
    <name evidence="6" type="ORF">GQ671_09550</name>
</gene>
<dbReference type="AlphaFoldDB" id="A0A6N8U2F2"/>
<keyword evidence="4" id="KW-0812">Transmembrane</keyword>
<dbReference type="GO" id="GO:0030983">
    <property type="term" value="F:mismatched DNA binding"/>
    <property type="evidence" value="ECO:0007669"/>
    <property type="project" value="InterPro"/>
</dbReference>
<dbReference type="Proteomes" id="UP000436284">
    <property type="component" value="Unassembled WGS sequence"/>
</dbReference>
<dbReference type="Gene3D" id="3.40.50.300">
    <property type="entry name" value="P-loop containing nucleotide triphosphate hydrolases"/>
    <property type="match status" value="1"/>
</dbReference>
<evidence type="ECO:0000256" key="1">
    <source>
        <dbReference type="ARBA" id="ARBA00022741"/>
    </source>
</evidence>
<dbReference type="Pfam" id="PF00488">
    <property type="entry name" value="MutS_V"/>
    <property type="match status" value="1"/>
</dbReference>
<dbReference type="SMART" id="SM00534">
    <property type="entry name" value="MUTSac"/>
    <property type="match status" value="1"/>
</dbReference>
<keyword evidence="7" id="KW-1185">Reference proteome</keyword>
<feature type="transmembrane region" description="Helical" evidence="4">
    <location>
        <begin position="158"/>
        <end position="190"/>
    </location>
</feature>
<dbReference type="GO" id="GO:0140664">
    <property type="term" value="F:ATP-dependent DNA damage sensor activity"/>
    <property type="evidence" value="ECO:0007669"/>
    <property type="project" value="InterPro"/>
</dbReference>
<feature type="domain" description="DNA mismatch repair proteins mutS family" evidence="5">
    <location>
        <begin position="343"/>
        <end position="530"/>
    </location>
</feature>
<evidence type="ECO:0000256" key="4">
    <source>
        <dbReference type="SAM" id="Phobius"/>
    </source>
</evidence>
<evidence type="ECO:0000259" key="5">
    <source>
        <dbReference type="SMART" id="SM00534"/>
    </source>
</evidence>
<comment type="caution">
    <text evidence="6">The sequence shown here is derived from an EMBL/GenBank/DDBJ whole genome shotgun (WGS) entry which is preliminary data.</text>
</comment>
<evidence type="ECO:0000313" key="7">
    <source>
        <dbReference type="Proteomes" id="UP000436284"/>
    </source>
</evidence>
<keyword evidence="4" id="KW-0472">Membrane</keyword>
<dbReference type="RefSeq" id="WP_160656181.1">
    <property type="nucleotide sequence ID" value="NZ_JBHRWU010000001.1"/>
</dbReference>
<dbReference type="OrthoDB" id="9802448at2"/>
<protein>
    <recommendedName>
        <fullName evidence="5">DNA mismatch repair proteins mutS family domain-containing protein</fullName>
    </recommendedName>
</protein>
<dbReference type="GO" id="GO:0005829">
    <property type="term" value="C:cytosol"/>
    <property type="evidence" value="ECO:0007669"/>
    <property type="project" value="TreeGrafter"/>
</dbReference>
<dbReference type="InterPro" id="IPR027417">
    <property type="entry name" value="P-loop_NTPase"/>
</dbReference>
<dbReference type="GO" id="GO:0006298">
    <property type="term" value="P:mismatch repair"/>
    <property type="evidence" value="ECO:0007669"/>
    <property type="project" value="InterPro"/>
</dbReference>
<dbReference type="InterPro" id="IPR045076">
    <property type="entry name" value="MutS"/>
</dbReference>
<keyword evidence="3" id="KW-0238">DNA-binding</keyword>
<sequence length="530" mass="60960">MILIVIALTFLLSVGIGIYENYKTRQAIKTLWDRKRALSDNNNPYVHYHNYFVNIMENEDTEDRNIVDDQTWSDLDVGQLLPKSNFTFTTIGDELLYASLRNATESSIIDEDLIDKITEDREFRERISYQLAKLGKSRNSDTSKFMYAFRPRMEYNPLFILLSLLPIIGVFMFFIHPLLSIVTVLSGLGANLYISQKHKSSTGFDYPDIFHAINIIIAAGKINSRYNRKGLKRLSFISPLSVTDDNAGEMNIGLQLFIGLKSAFLLDYHLYHLVIRSLSRNHTLYGESWRYLAEMDVNYSVALWRETLPYFTTPEVAETSSIQTEGLYHPLLTEPVENDLDYDTDILLTGSNAAGKSTFMKALGLNVIMSNGLNTSTSTMFKYRRGKVISSMDITDSVIEGDSYFISEIKSLKRIMEEVEDFEGNVYCIIDEIFKGTNTIERVAAAETVLRYLNRRGNVFVIAATHDMELTDLLKDKYVFYHFREHLEGDDIYFDYKLRKGVASTSNAIELLRLYEFPDEVYEEAKRKIE</sequence>
<reference evidence="6 7" key="1">
    <citation type="submission" date="2019-12" db="EMBL/GenBank/DDBJ databases">
        <title>Salinicoccus cyprini sp. nov., isolated from gastro-intestinal tract of mirror carp, Cyprinus carpio var. specularis, collected from Gobind Sagar Reservoir, Himachal Pradesh, India.</title>
        <authorList>
            <person name="Talwar C."/>
            <person name="Singh A.K."/>
            <person name="Lal R."/>
            <person name="Negi R.K."/>
        </authorList>
    </citation>
    <scope>NUCLEOTIDE SEQUENCE [LARGE SCALE GENOMIC DNA]</scope>
    <source>
        <strain evidence="6 7">J-82</strain>
    </source>
</reference>
<dbReference type="PANTHER" id="PTHR11361">
    <property type="entry name" value="DNA MISMATCH REPAIR PROTEIN MUTS FAMILY MEMBER"/>
    <property type="match status" value="1"/>
</dbReference>
<dbReference type="SUPFAM" id="SSF52540">
    <property type="entry name" value="P-loop containing nucleoside triphosphate hydrolases"/>
    <property type="match status" value="1"/>
</dbReference>
<proteinExistence type="predicted"/>
<keyword evidence="4" id="KW-1133">Transmembrane helix</keyword>
<dbReference type="InterPro" id="IPR000432">
    <property type="entry name" value="DNA_mismatch_repair_MutS_C"/>
</dbReference>
<evidence type="ECO:0000313" key="6">
    <source>
        <dbReference type="EMBL" id="MXQ51517.1"/>
    </source>
</evidence>
<dbReference type="PANTHER" id="PTHR11361:SF152">
    <property type="entry name" value="DNA MISMATCH REPAIR PROTEIN"/>
    <property type="match status" value="1"/>
</dbReference>
<dbReference type="GO" id="GO:0005524">
    <property type="term" value="F:ATP binding"/>
    <property type="evidence" value="ECO:0007669"/>
    <property type="project" value="UniProtKB-KW"/>
</dbReference>
<organism evidence="6 7">
    <name type="scientific">Salinicoccus hispanicus</name>
    <dbReference type="NCBI Taxonomy" id="157225"/>
    <lineage>
        <taxon>Bacteria</taxon>
        <taxon>Bacillati</taxon>
        <taxon>Bacillota</taxon>
        <taxon>Bacilli</taxon>
        <taxon>Bacillales</taxon>
        <taxon>Staphylococcaceae</taxon>
        <taxon>Salinicoccus</taxon>
    </lineage>
</organism>
<accession>A0A6N8U2F2</accession>
<name>A0A6N8U2F2_9STAP</name>